<comment type="caution">
    <text evidence="1">The sequence shown here is derived from an EMBL/GenBank/DDBJ whole genome shotgun (WGS) entry which is preliminary data.</text>
</comment>
<gene>
    <name evidence="1" type="ORF">NC653_028557</name>
</gene>
<proteinExistence type="predicted"/>
<dbReference type="Proteomes" id="UP001164929">
    <property type="component" value="Chromosome 12"/>
</dbReference>
<protein>
    <submittedName>
        <fullName evidence="1">Uncharacterized protein</fullName>
    </submittedName>
</protein>
<evidence type="ECO:0000313" key="1">
    <source>
        <dbReference type="EMBL" id="KAJ6976461.1"/>
    </source>
</evidence>
<sequence>MAAGAKDNAAVEAGDGCVLGDRGKICFGFENGDGKGSVRLKVEKWWGGPAGLGAEEKKGAIGMEGAIRNAAREVQSSDMPGFRVTSDPIPRAAVCTIYP</sequence>
<dbReference type="EMBL" id="JAQIZT010000012">
    <property type="protein sequence ID" value="KAJ6976461.1"/>
    <property type="molecule type" value="Genomic_DNA"/>
</dbReference>
<reference evidence="1" key="1">
    <citation type="journal article" date="2023" name="Mol. Ecol. Resour.">
        <title>Chromosome-level genome assembly of a triploid poplar Populus alba 'Berolinensis'.</title>
        <authorList>
            <person name="Chen S."/>
            <person name="Yu Y."/>
            <person name="Wang X."/>
            <person name="Wang S."/>
            <person name="Zhang T."/>
            <person name="Zhou Y."/>
            <person name="He R."/>
            <person name="Meng N."/>
            <person name="Wang Y."/>
            <person name="Liu W."/>
            <person name="Liu Z."/>
            <person name="Liu J."/>
            <person name="Guo Q."/>
            <person name="Huang H."/>
            <person name="Sederoff R.R."/>
            <person name="Wang G."/>
            <person name="Qu G."/>
            <person name="Chen S."/>
        </authorList>
    </citation>
    <scope>NUCLEOTIDE SEQUENCE</scope>
    <source>
        <strain evidence="1">SC-2020</strain>
    </source>
</reference>
<dbReference type="AlphaFoldDB" id="A0AAD6Q2F5"/>
<name>A0AAD6Q2F5_9ROSI</name>
<organism evidence="1 2">
    <name type="scientific">Populus alba x Populus x berolinensis</name>
    <dbReference type="NCBI Taxonomy" id="444605"/>
    <lineage>
        <taxon>Eukaryota</taxon>
        <taxon>Viridiplantae</taxon>
        <taxon>Streptophyta</taxon>
        <taxon>Embryophyta</taxon>
        <taxon>Tracheophyta</taxon>
        <taxon>Spermatophyta</taxon>
        <taxon>Magnoliopsida</taxon>
        <taxon>eudicotyledons</taxon>
        <taxon>Gunneridae</taxon>
        <taxon>Pentapetalae</taxon>
        <taxon>rosids</taxon>
        <taxon>fabids</taxon>
        <taxon>Malpighiales</taxon>
        <taxon>Salicaceae</taxon>
        <taxon>Saliceae</taxon>
        <taxon>Populus</taxon>
    </lineage>
</organism>
<keyword evidence="2" id="KW-1185">Reference proteome</keyword>
<accession>A0AAD6Q2F5</accession>
<evidence type="ECO:0000313" key="2">
    <source>
        <dbReference type="Proteomes" id="UP001164929"/>
    </source>
</evidence>